<protein>
    <submittedName>
        <fullName evidence="1">Uncharacterized protein</fullName>
    </submittedName>
</protein>
<name>A0AAW1YNN6_RUBAR</name>
<reference evidence="1 2" key="1">
    <citation type="journal article" date="2023" name="G3 (Bethesda)">
        <title>A chromosome-length genome assembly and annotation of blackberry (Rubus argutus, cv. 'Hillquist').</title>
        <authorList>
            <person name="Bruna T."/>
            <person name="Aryal R."/>
            <person name="Dudchenko O."/>
            <person name="Sargent D.J."/>
            <person name="Mead D."/>
            <person name="Buti M."/>
            <person name="Cavallini A."/>
            <person name="Hytonen T."/>
            <person name="Andres J."/>
            <person name="Pham M."/>
            <person name="Weisz D."/>
            <person name="Mascagni F."/>
            <person name="Usai G."/>
            <person name="Natali L."/>
            <person name="Bassil N."/>
            <person name="Fernandez G.E."/>
            <person name="Lomsadze A."/>
            <person name="Armour M."/>
            <person name="Olukolu B."/>
            <person name="Poorten T."/>
            <person name="Britton C."/>
            <person name="Davik J."/>
            <person name="Ashrafi H."/>
            <person name="Aiden E.L."/>
            <person name="Borodovsky M."/>
            <person name="Worthington M."/>
        </authorList>
    </citation>
    <scope>NUCLEOTIDE SEQUENCE [LARGE SCALE GENOMIC DNA]</scope>
    <source>
        <strain evidence="1">PI 553951</strain>
    </source>
</reference>
<dbReference type="Proteomes" id="UP001457282">
    <property type="component" value="Unassembled WGS sequence"/>
</dbReference>
<gene>
    <name evidence="1" type="ORF">M0R45_005793</name>
</gene>
<dbReference type="EMBL" id="JBEDUW010000001">
    <property type="protein sequence ID" value="KAK9950295.1"/>
    <property type="molecule type" value="Genomic_DNA"/>
</dbReference>
<evidence type="ECO:0000313" key="2">
    <source>
        <dbReference type="Proteomes" id="UP001457282"/>
    </source>
</evidence>
<sequence>MTTAGLTPAAALKLHIFPIVNPKAVNGGDAVNGGKAVNGVTHDAVNQMALDAMNVVAPAAGMVVDIIVATSNDNYVPIVVGAAHAPPIPMP</sequence>
<organism evidence="1 2">
    <name type="scientific">Rubus argutus</name>
    <name type="common">Southern blackberry</name>
    <dbReference type="NCBI Taxonomy" id="59490"/>
    <lineage>
        <taxon>Eukaryota</taxon>
        <taxon>Viridiplantae</taxon>
        <taxon>Streptophyta</taxon>
        <taxon>Embryophyta</taxon>
        <taxon>Tracheophyta</taxon>
        <taxon>Spermatophyta</taxon>
        <taxon>Magnoliopsida</taxon>
        <taxon>eudicotyledons</taxon>
        <taxon>Gunneridae</taxon>
        <taxon>Pentapetalae</taxon>
        <taxon>rosids</taxon>
        <taxon>fabids</taxon>
        <taxon>Rosales</taxon>
        <taxon>Rosaceae</taxon>
        <taxon>Rosoideae</taxon>
        <taxon>Rosoideae incertae sedis</taxon>
        <taxon>Rubus</taxon>
    </lineage>
</organism>
<proteinExistence type="predicted"/>
<keyword evidence="2" id="KW-1185">Reference proteome</keyword>
<accession>A0AAW1YNN6</accession>
<evidence type="ECO:0000313" key="1">
    <source>
        <dbReference type="EMBL" id="KAK9950295.1"/>
    </source>
</evidence>
<dbReference type="AlphaFoldDB" id="A0AAW1YNN6"/>
<comment type="caution">
    <text evidence="1">The sequence shown here is derived from an EMBL/GenBank/DDBJ whole genome shotgun (WGS) entry which is preliminary data.</text>
</comment>